<accession>A0ABT7VQ54</accession>
<dbReference type="InterPro" id="IPR009056">
    <property type="entry name" value="Cyt_c-like_dom"/>
</dbReference>
<feature type="domain" description="Cytochrome c" evidence="8">
    <location>
        <begin position="139"/>
        <end position="236"/>
    </location>
</feature>
<keyword evidence="7" id="KW-0812">Transmembrane</keyword>
<keyword evidence="10" id="KW-1185">Reference proteome</keyword>
<evidence type="ECO:0000256" key="3">
    <source>
        <dbReference type="ARBA" id="ARBA00022723"/>
    </source>
</evidence>
<proteinExistence type="predicted"/>
<organism evidence="9 10">
    <name type="scientific">Candidatus Marithioploca araucensis</name>
    <dbReference type="NCBI Taxonomy" id="70273"/>
    <lineage>
        <taxon>Bacteria</taxon>
        <taxon>Pseudomonadati</taxon>
        <taxon>Pseudomonadota</taxon>
        <taxon>Gammaproteobacteria</taxon>
        <taxon>Thiotrichales</taxon>
        <taxon>Thiotrichaceae</taxon>
        <taxon>Candidatus Marithioploca</taxon>
    </lineage>
</organism>
<gene>
    <name evidence="9" type="ORF">QUF54_00365</name>
</gene>
<dbReference type="PANTHER" id="PTHR35008">
    <property type="entry name" value="BLL4482 PROTEIN-RELATED"/>
    <property type="match status" value="1"/>
</dbReference>
<evidence type="ECO:0000313" key="9">
    <source>
        <dbReference type="EMBL" id="MDM8561789.1"/>
    </source>
</evidence>
<dbReference type="Proteomes" id="UP001171945">
    <property type="component" value="Unassembled WGS sequence"/>
</dbReference>
<evidence type="ECO:0000259" key="8">
    <source>
        <dbReference type="PROSITE" id="PS51007"/>
    </source>
</evidence>
<evidence type="ECO:0000313" key="10">
    <source>
        <dbReference type="Proteomes" id="UP001171945"/>
    </source>
</evidence>
<feature type="domain" description="Cytochrome c" evidence="8">
    <location>
        <begin position="402"/>
        <end position="514"/>
    </location>
</feature>
<dbReference type="SUPFAM" id="SSF46626">
    <property type="entry name" value="Cytochrome c"/>
    <property type="match status" value="3"/>
</dbReference>
<dbReference type="InterPro" id="IPR036909">
    <property type="entry name" value="Cyt_c-like_dom_sf"/>
</dbReference>
<feature type="transmembrane region" description="Helical" evidence="7">
    <location>
        <begin position="759"/>
        <end position="778"/>
    </location>
</feature>
<keyword evidence="1" id="KW-0813">Transport</keyword>
<evidence type="ECO:0000256" key="2">
    <source>
        <dbReference type="ARBA" id="ARBA00022617"/>
    </source>
</evidence>
<keyword evidence="4" id="KW-0249">Electron transport</keyword>
<dbReference type="Pfam" id="PF09459">
    <property type="entry name" value="EB_dh"/>
    <property type="match status" value="1"/>
</dbReference>
<keyword evidence="2 6" id="KW-0349">Heme</keyword>
<evidence type="ECO:0000256" key="1">
    <source>
        <dbReference type="ARBA" id="ARBA00022448"/>
    </source>
</evidence>
<dbReference type="EMBL" id="JAUCGM010000005">
    <property type="protein sequence ID" value="MDM8561789.1"/>
    <property type="molecule type" value="Genomic_DNA"/>
</dbReference>
<dbReference type="Pfam" id="PF13442">
    <property type="entry name" value="Cytochrome_CBB3"/>
    <property type="match status" value="2"/>
</dbReference>
<feature type="transmembrane region" description="Helical" evidence="7">
    <location>
        <begin position="20"/>
        <end position="40"/>
    </location>
</feature>
<feature type="transmembrane region" description="Helical" evidence="7">
    <location>
        <begin position="61"/>
        <end position="83"/>
    </location>
</feature>
<dbReference type="InterPro" id="IPR019020">
    <property type="entry name" value="Cyt-c552/DMSO_Rdtase_haem-bd"/>
</dbReference>
<evidence type="ECO:0000256" key="7">
    <source>
        <dbReference type="SAM" id="Phobius"/>
    </source>
</evidence>
<dbReference type="InterPro" id="IPR051459">
    <property type="entry name" value="Cytochrome_c-type_DH"/>
</dbReference>
<protein>
    <submittedName>
        <fullName evidence="9">C-type cytochrome</fullName>
    </submittedName>
</protein>
<keyword evidence="7" id="KW-1133">Transmembrane helix</keyword>
<keyword evidence="3 6" id="KW-0479">Metal-binding</keyword>
<dbReference type="PANTHER" id="PTHR35008:SF8">
    <property type="entry name" value="ALCOHOL DEHYDROGENASE CYTOCHROME C SUBUNIT"/>
    <property type="match status" value="1"/>
</dbReference>
<feature type="domain" description="Cytochrome c" evidence="8">
    <location>
        <begin position="262"/>
        <end position="357"/>
    </location>
</feature>
<dbReference type="Gene3D" id="1.10.760.10">
    <property type="entry name" value="Cytochrome c-like domain"/>
    <property type="match status" value="3"/>
</dbReference>
<evidence type="ECO:0000256" key="5">
    <source>
        <dbReference type="ARBA" id="ARBA00023004"/>
    </source>
</evidence>
<name>A0ABT7VQ54_9GAMM</name>
<sequence>MIVCAYLIFDNAFPPLLPKSLMIEFMIITIIGVLLFFSFEEKRWNEFKAPIKAVLRDENKWLIRWAFLIFIPALFAFTVYNAIKPSFESPVELRQVHPAPPSSVRVFNKSFNLTSLENPIRTEVLAKGHTEAANEIYQAAVQAGSEVYFKNCFFCHGDLLDGNGHFADGFNPIPANFQDVGTIAQLQEAFLFWRIATGGPGLPKEGTPWNSAMPVWHEILKEDEIWQVITFLYDYVGQVPRIWDPKVSKAVTSMKDKIQSQRAKMTGQEIYQFRCAICHGEEGDGDSVAAELLYPKPRDFTLGMFKYKTSPSEKLVLDEDLFNTIKYGLKGTSMPAWETLLTDEQIKSLIPVIKRFDISASWEPEEADEDEDFDEEGHYIKDDFVRITDKEPIEDQIAYSEESIAQGKIAFEKTCRQCHGYAGRGNITSGKRLADDWGNRLWPRDLTQPWTWRVSHVSGNDEKSRNETIRKIYARLSIGIPGTPMPAHRSTTDDPDPVSLADRWHIANYVYSLGENDIPPGENTVIKGVNVTMLPTTVDDDAWSNAPATTLRLVPNIIKGERLFTPLSEAITARVLYNKDEIAFLLEMSDRTDSRPGDIVSDGIQDEDIEMQSDAFAIQFPKAESFETTPIVRKPLYRHGDAANPTTIWYWNAGNLDLMDEIYPKSMIFNAKGPEKRLEYRSNDKTLVATGKWEQGHWRVLMKRPRDGSNSGDVSFTEGQFIPISFANWDGSNGEVGSKHTLTSWYWLLLPPKTDYNRLYGMPLGVGFLTFLLGIVLVRNQRRKTA</sequence>
<keyword evidence="7" id="KW-0472">Membrane</keyword>
<reference evidence="9" key="1">
    <citation type="submission" date="2023-06" db="EMBL/GenBank/DDBJ databases">
        <title>Uncultivated large filamentous bacteria from sulfidic sediments reveal new species and different genomic features in energy metabolism and defense.</title>
        <authorList>
            <person name="Fonseca A."/>
        </authorList>
    </citation>
    <scope>NUCLEOTIDE SEQUENCE</scope>
    <source>
        <strain evidence="9">HSG4</strain>
    </source>
</reference>
<evidence type="ECO:0000256" key="4">
    <source>
        <dbReference type="ARBA" id="ARBA00022982"/>
    </source>
</evidence>
<dbReference type="Gene3D" id="2.60.40.1190">
    <property type="match status" value="1"/>
</dbReference>
<comment type="caution">
    <text evidence="9">The sequence shown here is derived from an EMBL/GenBank/DDBJ whole genome shotgun (WGS) entry which is preliminary data.</text>
</comment>
<evidence type="ECO:0000256" key="6">
    <source>
        <dbReference type="PROSITE-ProRule" id="PRU00433"/>
    </source>
</evidence>
<dbReference type="PROSITE" id="PS51007">
    <property type="entry name" value="CYTC"/>
    <property type="match status" value="3"/>
</dbReference>
<keyword evidence="5 6" id="KW-0408">Iron</keyword>